<dbReference type="eggNOG" id="COG1506">
    <property type="taxonomic scope" value="Bacteria"/>
</dbReference>
<dbReference type="Pfam" id="PF00326">
    <property type="entry name" value="Peptidase_S9"/>
    <property type="match status" value="1"/>
</dbReference>
<feature type="domain" description="Dipeptidylpeptidase IV N-terminal" evidence="3">
    <location>
        <begin position="151"/>
        <end position="500"/>
    </location>
</feature>
<dbReference type="SUPFAM" id="SSF82171">
    <property type="entry name" value="DPP6 N-terminal domain-like"/>
    <property type="match status" value="1"/>
</dbReference>
<dbReference type="SUPFAM" id="SSF53474">
    <property type="entry name" value="alpha/beta-Hydrolases"/>
    <property type="match status" value="1"/>
</dbReference>
<organism evidence="4 5">
    <name type="scientific">Congregibacter litoralis KT71</name>
    <dbReference type="NCBI Taxonomy" id="314285"/>
    <lineage>
        <taxon>Bacteria</taxon>
        <taxon>Pseudomonadati</taxon>
        <taxon>Pseudomonadota</taxon>
        <taxon>Gammaproteobacteria</taxon>
        <taxon>Cellvibrionales</taxon>
        <taxon>Halieaceae</taxon>
        <taxon>Congregibacter</taxon>
    </lineage>
</organism>
<name>A4A746_9GAMM</name>
<keyword evidence="5" id="KW-1185">Reference proteome</keyword>
<dbReference type="InterPro" id="IPR029058">
    <property type="entry name" value="AB_hydrolase_fold"/>
</dbReference>
<gene>
    <name evidence="4" type="ORF">KT71_02672</name>
</gene>
<dbReference type="InterPro" id="IPR001375">
    <property type="entry name" value="Peptidase_S9_cat"/>
</dbReference>
<dbReference type="STRING" id="314285.KT71_02672"/>
<dbReference type="Proteomes" id="UP000019205">
    <property type="component" value="Chromosome"/>
</dbReference>
<dbReference type="GO" id="GO:0006508">
    <property type="term" value="P:proteolysis"/>
    <property type="evidence" value="ECO:0007669"/>
    <property type="project" value="InterPro"/>
</dbReference>
<dbReference type="EC" id="3.4.14.5" evidence="4"/>
<dbReference type="ESTHER" id="9gamm-a4a746">
    <property type="family name" value="DPP4N_Peptidase_S9"/>
</dbReference>
<keyword evidence="4" id="KW-0378">Hydrolase</keyword>
<dbReference type="EMBL" id="AAOA02000002">
    <property type="protein sequence ID" value="EAQ98115.1"/>
    <property type="molecule type" value="Genomic_DNA"/>
</dbReference>
<feature type="domain" description="Peptidase S9 prolyl oligopeptidase catalytic" evidence="2">
    <location>
        <begin position="592"/>
        <end position="791"/>
    </location>
</feature>
<dbReference type="OrthoDB" id="1094230at2"/>
<dbReference type="MEROPS" id="S09.013"/>
<reference evidence="4 5" key="1">
    <citation type="journal article" date="2007" name="Proc. Natl. Acad. Sci. U.S.A.">
        <title>Characterization of a marine gammaproteobacterium capable of aerobic anoxygenic photosynthesis.</title>
        <authorList>
            <person name="Fuchs B.M."/>
            <person name="Spring S."/>
            <person name="Teeling H."/>
            <person name="Quast C."/>
            <person name="Wulf J."/>
            <person name="Schattenhofer M."/>
            <person name="Yan S."/>
            <person name="Ferriera S."/>
            <person name="Johnson J."/>
            <person name="Glockner F.O."/>
            <person name="Amann R."/>
        </authorList>
    </citation>
    <scope>NUCLEOTIDE SEQUENCE [LARGE SCALE GENOMIC DNA]</scope>
    <source>
        <strain evidence="4">KT71</strain>
    </source>
</reference>
<protein>
    <submittedName>
        <fullName evidence="4">Dipeptidyl aminopeptidases/acylaminoacyl-peptidase</fullName>
        <ecNumber evidence="4">3.4.14.5</ecNumber>
    </submittedName>
</protein>
<feature type="region of interest" description="Disordered" evidence="1">
    <location>
        <begin position="84"/>
        <end position="112"/>
    </location>
</feature>
<dbReference type="InterPro" id="IPR050278">
    <property type="entry name" value="Serine_Prot_S9B/DPPIV"/>
</dbReference>
<dbReference type="InterPro" id="IPR002469">
    <property type="entry name" value="Peptidase_S9B_N"/>
</dbReference>
<reference evidence="4 5" key="2">
    <citation type="journal article" date="2009" name="PLoS ONE">
        <title>The photosynthetic apparatus and its regulation in the aerobic gammaproteobacterium Congregibacter litoralis gen. nov., sp. nov.</title>
        <authorList>
            <person name="Spring S."/>
            <person name="Lunsdorf H."/>
            <person name="Fuchs B.M."/>
            <person name="Tindall B.J."/>
        </authorList>
    </citation>
    <scope>NUCLEOTIDE SEQUENCE [LARGE SCALE GENOMIC DNA]</scope>
    <source>
        <strain evidence="4">KT71</strain>
    </source>
</reference>
<keyword evidence="4" id="KW-0031">Aminopeptidase</keyword>
<dbReference type="PANTHER" id="PTHR11731:SF193">
    <property type="entry name" value="DIPEPTIDYL PEPTIDASE 9"/>
    <property type="match status" value="1"/>
</dbReference>
<dbReference type="GO" id="GO:0008236">
    <property type="term" value="F:serine-type peptidase activity"/>
    <property type="evidence" value="ECO:0007669"/>
    <property type="project" value="InterPro"/>
</dbReference>
<dbReference type="HOGENOM" id="CLU_006105_2_0_6"/>
<evidence type="ECO:0000259" key="3">
    <source>
        <dbReference type="Pfam" id="PF00930"/>
    </source>
</evidence>
<evidence type="ECO:0000256" key="1">
    <source>
        <dbReference type="SAM" id="MobiDB-lite"/>
    </source>
</evidence>
<keyword evidence="4" id="KW-0645">Protease</keyword>
<accession>A4A746</accession>
<sequence length="793" mass="89264">MLSTEFFTDSQSLRLLGAAIFGALLVACTNIDSPAQARESSPAAQESALTLEAIYKEDAYKSEAPGRLQWLSDKSGYTMLETPADSEQNDLMNGDKGTDGANAEGGEEAPDAKEIVFYDPRSDERRVLVDVAMLTPDGAEAPLVIDDYHWSKDQSKLLVYTNSKKVWRVKSRGDYWVLDLESGELRQLGGDAKASTLQFAKFSPDADKVAYVKEADVFVEDLASGAITQLSERAGNHIINGIMSWAYEEEFSIRDGFRWSPDGQRIAYWQFDTSGVRNFTLINNTDALYPEVVELPYPKVGETISAARVGTVDVSGGATVWADLPGDPRQMYVPRMDWAPSSDKIIVQHLNRRQDTNTVFYADAGSGEATEIFVEQAPKYLFDVEDVHWLEDSGDFLWLSERDGWWHIYRATADGKTFRDLTPGDFDITEVAHVDETSGWVYFMASPEAMESRFLFRSRLDGSGDMEKITPEDFPGTNSYHVSEGGQWAVHTHQSFMQPPQYRLISLPEHEEIAMLEDNAALLEKLAKLDLGEHEFFRVEARDGLPLDGYLMRPPQFDADKKYPIVFYVYSEVAGQTVRDAWGGKRHLWHLYMAQQGYLIASVDSRGARAPRGRDWRQSVYGGIGILASRDQSDALTAMARRWSYIDEENVGIWGHSGGGSMTLNMLFRYPGQYKAGVSQAPVTDQRLYDAIYQERYSGLLEEYADAYIEASPITHAKNLEGELLLVHGTGDDNVHYQSSERLINELVRLNKPFRFMAYPNRTHAVVDSEGEGTELHLNTMRARFFDEHLRSE</sequence>
<dbReference type="Gene3D" id="2.140.10.30">
    <property type="entry name" value="Dipeptidylpeptidase IV, N-terminal domain"/>
    <property type="match status" value="1"/>
</dbReference>
<evidence type="ECO:0000313" key="5">
    <source>
        <dbReference type="Proteomes" id="UP000019205"/>
    </source>
</evidence>
<proteinExistence type="predicted"/>
<evidence type="ECO:0000313" key="4">
    <source>
        <dbReference type="EMBL" id="EAQ98115.1"/>
    </source>
</evidence>
<dbReference type="PANTHER" id="PTHR11731">
    <property type="entry name" value="PROTEASE FAMILY S9B,C DIPEPTIDYL-PEPTIDASE IV-RELATED"/>
    <property type="match status" value="1"/>
</dbReference>
<dbReference type="Gene3D" id="3.40.50.1820">
    <property type="entry name" value="alpha/beta hydrolase"/>
    <property type="match status" value="1"/>
</dbReference>
<dbReference type="AlphaFoldDB" id="A4A746"/>
<evidence type="ECO:0000259" key="2">
    <source>
        <dbReference type="Pfam" id="PF00326"/>
    </source>
</evidence>
<dbReference type="Pfam" id="PF00930">
    <property type="entry name" value="DPPIV_N"/>
    <property type="match status" value="1"/>
</dbReference>
<dbReference type="GO" id="GO:0004177">
    <property type="term" value="F:aminopeptidase activity"/>
    <property type="evidence" value="ECO:0007669"/>
    <property type="project" value="UniProtKB-KW"/>
</dbReference>
<comment type="caution">
    <text evidence="4">The sequence shown here is derived from an EMBL/GenBank/DDBJ whole genome shotgun (WGS) entry which is preliminary data.</text>
</comment>
<dbReference type="GO" id="GO:0008239">
    <property type="term" value="F:dipeptidyl-peptidase activity"/>
    <property type="evidence" value="ECO:0007669"/>
    <property type="project" value="UniProtKB-EC"/>
</dbReference>